<organism evidence="1 2">
    <name type="scientific">Phakopsora pachyrhizi</name>
    <name type="common">Asian soybean rust disease fungus</name>
    <dbReference type="NCBI Taxonomy" id="170000"/>
    <lineage>
        <taxon>Eukaryota</taxon>
        <taxon>Fungi</taxon>
        <taxon>Dikarya</taxon>
        <taxon>Basidiomycota</taxon>
        <taxon>Pucciniomycotina</taxon>
        <taxon>Pucciniomycetes</taxon>
        <taxon>Pucciniales</taxon>
        <taxon>Phakopsoraceae</taxon>
        <taxon>Phakopsora</taxon>
    </lineage>
</organism>
<keyword evidence="2" id="KW-1185">Reference proteome</keyword>
<proteinExistence type="predicted"/>
<protein>
    <submittedName>
        <fullName evidence="1">Expressed protein</fullName>
    </submittedName>
</protein>
<gene>
    <name evidence="1" type="ORF">PPACK8108_LOCUS22149</name>
</gene>
<comment type="caution">
    <text evidence="1">The sequence shown here is derived from an EMBL/GenBank/DDBJ whole genome shotgun (WGS) entry which is preliminary data.</text>
</comment>
<dbReference type="Proteomes" id="UP001153365">
    <property type="component" value="Unassembled WGS sequence"/>
</dbReference>
<accession>A0AAV0BMI5</accession>
<evidence type="ECO:0000313" key="1">
    <source>
        <dbReference type="EMBL" id="CAH7687369.1"/>
    </source>
</evidence>
<feature type="non-terminal residue" evidence="1">
    <location>
        <position position="669"/>
    </location>
</feature>
<name>A0AAV0BMI5_PHAPC</name>
<dbReference type="AlphaFoldDB" id="A0AAV0BMI5"/>
<reference evidence="1" key="1">
    <citation type="submission" date="2022-06" db="EMBL/GenBank/DDBJ databases">
        <authorList>
            <consortium name="SYNGENTA / RWTH Aachen University"/>
        </authorList>
    </citation>
    <scope>NUCLEOTIDE SEQUENCE</scope>
</reference>
<dbReference type="EMBL" id="CALTRL010005863">
    <property type="protein sequence ID" value="CAH7687369.1"/>
    <property type="molecule type" value="Genomic_DNA"/>
</dbReference>
<sequence>METILDLDLSSRVDDVKIEKRDDRVSIIPVIRNLSSTLREASWRIERFDPKKKTNWGCLKLQKRMIKVSETKYYLIRSDFLPKIRYSIFSLHNKLKPRQDLWSKLESQAEMINCAHSIMPISDLLVSTMASLTDIYRNKSSKHLSSIRQVPLSRIIITARETEEMKSLWLKLIELYTSYLEVIPKRLDHSSKSPLDRAWEDAVSVYGKFLELVSQSICKINCCEEVRFPYYAMENFCFYHHGSETIFIPDDQFEWQMGLLPNRLRLSNYRIDRDLWCEINFEEADRAQLNFNLTNLRYLNSLREQVSGLKKIFYEVTSKDLTIDYDDVITYYEKDEILELSQLVTEHVLNAQIAIKLSINNYRDSLRSDGQTSRLTKSQLNLAQRDINKIYHCWSTLVESLERYLSAFEAAYNDYTENVDEAQVVLYLEIGWKFDICFEFIDHAIGQLTTYERTIFLEDFDSLGAEVQVKIRLIKFFIEDMIDRRDEDNDDNDDNDVIVDRENVTLIRELNRSNLPMDLRINYNSDFLRTWARLLGLFKLFINKASQEDRQRMNLHSILKKDQLILLVGEIYRWLNNYCLNFRNDWVLSDDGTINETVDKMIDSIKTFHMIFFKVGLDDRIVTDGEWSSSDKENGRRALERIEHLDLFLSKIDRTGDNDSKEETELKLW</sequence>
<evidence type="ECO:0000313" key="2">
    <source>
        <dbReference type="Proteomes" id="UP001153365"/>
    </source>
</evidence>